<reference evidence="4 6" key="2">
    <citation type="journal article" date="2013" name="Nature">
        <title>Insights into bilaterian evolution from three spiralian genomes.</title>
        <authorList>
            <person name="Simakov O."/>
            <person name="Marletaz F."/>
            <person name="Cho S.J."/>
            <person name="Edsinger-Gonzales E."/>
            <person name="Havlak P."/>
            <person name="Hellsten U."/>
            <person name="Kuo D.H."/>
            <person name="Larsson T."/>
            <person name="Lv J."/>
            <person name="Arendt D."/>
            <person name="Savage R."/>
            <person name="Osoegawa K."/>
            <person name="de Jong P."/>
            <person name="Grimwood J."/>
            <person name="Chapman J.A."/>
            <person name="Shapiro H."/>
            <person name="Aerts A."/>
            <person name="Otillar R.P."/>
            <person name="Terry A.Y."/>
            <person name="Boore J.L."/>
            <person name="Grigoriev I.V."/>
            <person name="Lindberg D.R."/>
            <person name="Seaver E.C."/>
            <person name="Weisblat D.A."/>
            <person name="Putnam N.H."/>
            <person name="Rokhsar D.S."/>
        </authorList>
    </citation>
    <scope>NUCLEOTIDE SEQUENCE</scope>
</reference>
<dbReference type="EnsemblMetazoa" id="HelroT157296">
    <property type="protein sequence ID" value="HelroP157296"/>
    <property type="gene ID" value="HelroG157296"/>
</dbReference>
<gene>
    <name evidence="5" type="primary">20197689</name>
    <name evidence="4" type="ORF">HELRODRAFT_157296</name>
</gene>
<feature type="active site" evidence="3">
    <location>
        <position position="48"/>
    </location>
</feature>
<accession>T1EM89</accession>
<reference evidence="6" key="1">
    <citation type="submission" date="2012-12" db="EMBL/GenBank/DDBJ databases">
        <authorList>
            <person name="Hellsten U."/>
            <person name="Grimwood J."/>
            <person name="Chapman J.A."/>
            <person name="Shapiro H."/>
            <person name="Aerts A."/>
            <person name="Otillar R.P."/>
            <person name="Terry A.Y."/>
            <person name="Boore J.L."/>
            <person name="Simakov O."/>
            <person name="Marletaz F."/>
            <person name="Cho S.-J."/>
            <person name="Edsinger-Gonzales E."/>
            <person name="Havlak P."/>
            <person name="Kuo D.-H."/>
            <person name="Larsson T."/>
            <person name="Lv J."/>
            <person name="Arendt D."/>
            <person name="Savage R."/>
            <person name="Osoegawa K."/>
            <person name="de Jong P."/>
            <person name="Lindberg D.R."/>
            <person name="Seaver E.C."/>
            <person name="Weisblat D.A."/>
            <person name="Putnam N.H."/>
            <person name="Grigoriev I.V."/>
            <person name="Rokhsar D.S."/>
        </authorList>
    </citation>
    <scope>NUCLEOTIDE SEQUENCE</scope>
</reference>
<dbReference type="GO" id="GO:0005737">
    <property type="term" value="C:cytoplasm"/>
    <property type="evidence" value="ECO:0000318"/>
    <property type="project" value="GO_Central"/>
</dbReference>
<dbReference type="OMA" id="DWALRWF"/>
<dbReference type="AlphaFoldDB" id="T1EM89"/>
<keyword evidence="6" id="KW-1185">Reference proteome</keyword>
<evidence type="ECO:0008006" key="7">
    <source>
        <dbReference type="Google" id="ProtNLM"/>
    </source>
</evidence>
<dbReference type="PANTHER" id="PTHR13774">
    <property type="entry name" value="PHENAZINE BIOSYNTHESIS PROTEIN"/>
    <property type="match status" value="1"/>
</dbReference>
<protein>
    <recommendedName>
        <fullName evidence="7">Phenazine biosynthesis-like domain-containing protein</fullName>
    </recommendedName>
</protein>
<dbReference type="Pfam" id="PF02567">
    <property type="entry name" value="PhzC-PhzF"/>
    <property type="match status" value="2"/>
</dbReference>
<dbReference type="PIRSF" id="PIRSF016184">
    <property type="entry name" value="PhzC_PhzF"/>
    <property type="match status" value="1"/>
</dbReference>
<dbReference type="PANTHER" id="PTHR13774:SF17">
    <property type="entry name" value="PHENAZINE BIOSYNTHESIS-LIKE DOMAIN-CONTAINING PROTEIN"/>
    <property type="match status" value="1"/>
</dbReference>
<dbReference type="RefSeq" id="XP_009021021.1">
    <property type="nucleotide sequence ID" value="XM_009022773.1"/>
</dbReference>
<evidence type="ECO:0000256" key="3">
    <source>
        <dbReference type="PIRSR" id="PIRSR016184-1"/>
    </source>
</evidence>
<dbReference type="eggNOG" id="KOG3033">
    <property type="taxonomic scope" value="Eukaryota"/>
</dbReference>
<dbReference type="EMBL" id="KB096864">
    <property type="protein sequence ID" value="ESO00850.1"/>
    <property type="molecule type" value="Genomic_DNA"/>
</dbReference>
<evidence type="ECO:0000313" key="5">
    <source>
        <dbReference type="EnsemblMetazoa" id="HelroP157296"/>
    </source>
</evidence>
<proteinExistence type="inferred from homology"/>
<dbReference type="GO" id="GO:0016853">
    <property type="term" value="F:isomerase activity"/>
    <property type="evidence" value="ECO:0000318"/>
    <property type="project" value="GO_Central"/>
</dbReference>
<reference evidence="5" key="3">
    <citation type="submission" date="2015-06" db="UniProtKB">
        <authorList>
            <consortium name="EnsemblMetazoa"/>
        </authorList>
    </citation>
    <scope>IDENTIFICATION</scope>
</reference>
<dbReference type="InParanoid" id="T1EM89"/>
<dbReference type="STRING" id="6412.T1EM89"/>
<dbReference type="HOGENOM" id="CLU_048756_2_2_1"/>
<sequence length="262" mass="28978">MLEFPVYIVHAFTDLAFGGNPAAVCLVGNKNLSDDVLQKIAAEMNLSETAFIKLVDDNDDDDNNNNNNNNKYTSSSRFNLRWFTPLTEVNLCGHATLASAAVLFQCCGNQSERVTFDTLSGLLLASRSRDIHANDVISLDFPLNEPQPVTISAQMKDIIDIVDVELSRGTKKLVIRLSDDDDPFDFYSRYFAPWVGIDEDPVTGSAHTVLGPYWSKILRRTSLKAKQCSRRSGIMYVNVDGSNGRCYLKGNAVVVLKGDISI</sequence>
<dbReference type="Gene3D" id="3.10.310.10">
    <property type="entry name" value="Diaminopimelate Epimerase, Chain A, domain 1"/>
    <property type="match status" value="3"/>
</dbReference>
<dbReference type="Proteomes" id="UP000015101">
    <property type="component" value="Unassembled WGS sequence"/>
</dbReference>
<evidence type="ECO:0000313" key="4">
    <source>
        <dbReference type="EMBL" id="ESO00850.1"/>
    </source>
</evidence>
<name>T1EM89_HELRO</name>
<dbReference type="GeneID" id="20197689"/>
<evidence type="ECO:0000313" key="6">
    <source>
        <dbReference type="Proteomes" id="UP000015101"/>
    </source>
</evidence>
<evidence type="ECO:0000256" key="2">
    <source>
        <dbReference type="ARBA" id="ARBA00023235"/>
    </source>
</evidence>
<dbReference type="SUPFAM" id="SSF54506">
    <property type="entry name" value="Diaminopimelate epimerase-like"/>
    <property type="match status" value="1"/>
</dbReference>
<organism evidence="5 6">
    <name type="scientific">Helobdella robusta</name>
    <name type="common">Californian leech</name>
    <dbReference type="NCBI Taxonomy" id="6412"/>
    <lineage>
        <taxon>Eukaryota</taxon>
        <taxon>Metazoa</taxon>
        <taxon>Spiralia</taxon>
        <taxon>Lophotrochozoa</taxon>
        <taxon>Annelida</taxon>
        <taxon>Clitellata</taxon>
        <taxon>Hirudinea</taxon>
        <taxon>Rhynchobdellida</taxon>
        <taxon>Glossiphoniidae</taxon>
        <taxon>Helobdella</taxon>
    </lineage>
</organism>
<evidence type="ECO:0000256" key="1">
    <source>
        <dbReference type="ARBA" id="ARBA00008270"/>
    </source>
</evidence>
<dbReference type="OrthoDB" id="75169at2759"/>
<dbReference type="InterPro" id="IPR003719">
    <property type="entry name" value="Phenazine_PhzF-like"/>
</dbReference>
<dbReference type="CTD" id="20197689"/>
<comment type="similarity">
    <text evidence="1">Belongs to the PhzF family.</text>
</comment>
<dbReference type="EMBL" id="AMQM01005229">
    <property type="status" value="NOT_ANNOTATED_CDS"/>
    <property type="molecule type" value="Genomic_DNA"/>
</dbReference>
<dbReference type="KEGG" id="hro:HELRODRAFT_157296"/>
<keyword evidence="2" id="KW-0413">Isomerase</keyword>